<feature type="transmembrane region" description="Helical" evidence="1">
    <location>
        <begin position="128"/>
        <end position="147"/>
    </location>
</feature>
<protein>
    <submittedName>
        <fullName evidence="2">Uncharacterized protein</fullName>
    </submittedName>
</protein>
<feature type="transmembrane region" description="Helical" evidence="1">
    <location>
        <begin position="48"/>
        <end position="65"/>
    </location>
</feature>
<sequence length="221" mass="25130">MADINQNIDLSDFTSNPINVLYFLVFNASLFISFIVFSSSVVFQNLKGFIYLFFLIIVVSLRNFFSGNNSKDNSDINNPYKIWESNLPKICNTGRFVKNGNPGFNLFVIAYTFMYVCLPMMINRDINYLVFSSLLLCLGTDIGVRYVKFKCVRDTRQVMTNIFNGFVTGIIIVFLMYSMGASQYLFFNELSSNSDICKTVGKKKFKCSILNNGQVVGTVIK</sequence>
<keyword evidence="1" id="KW-1133">Transmembrane helix</keyword>
<organism evidence="2">
    <name type="scientific">viral metagenome</name>
    <dbReference type="NCBI Taxonomy" id="1070528"/>
    <lineage>
        <taxon>unclassified sequences</taxon>
        <taxon>metagenomes</taxon>
        <taxon>organismal metagenomes</taxon>
    </lineage>
</organism>
<name>A0A6C0DFN3_9ZZZZ</name>
<feature type="transmembrane region" description="Helical" evidence="1">
    <location>
        <begin position="159"/>
        <end position="179"/>
    </location>
</feature>
<evidence type="ECO:0000256" key="1">
    <source>
        <dbReference type="SAM" id="Phobius"/>
    </source>
</evidence>
<proteinExistence type="predicted"/>
<keyword evidence="1" id="KW-0472">Membrane</keyword>
<evidence type="ECO:0000313" key="2">
    <source>
        <dbReference type="EMBL" id="QHT15337.1"/>
    </source>
</evidence>
<dbReference type="AlphaFoldDB" id="A0A6C0DFN3"/>
<reference evidence="2" key="1">
    <citation type="journal article" date="2020" name="Nature">
        <title>Giant virus diversity and host interactions through global metagenomics.</title>
        <authorList>
            <person name="Schulz F."/>
            <person name="Roux S."/>
            <person name="Paez-Espino D."/>
            <person name="Jungbluth S."/>
            <person name="Walsh D.A."/>
            <person name="Denef V.J."/>
            <person name="McMahon K.D."/>
            <person name="Konstantinidis K.T."/>
            <person name="Eloe-Fadrosh E.A."/>
            <person name="Kyrpides N.C."/>
            <person name="Woyke T."/>
        </authorList>
    </citation>
    <scope>NUCLEOTIDE SEQUENCE</scope>
    <source>
        <strain evidence="2">GVMAG-M-3300023174-144</strain>
    </source>
</reference>
<keyword evidence="1" id="KW-0812">Transmembrane</keyword>
<feature type="transmembrane region" description="Helical" evidence="1">
    <location>
        <begin position="104"/>
        <end position="122"/>
    </location>
</feature>
<dbReference type="EMBL" id="MN739606">
    <property type="protein sequence ID" value="QHT15337.1"/>
    <property type="molecule type" value="Genomic_DNA"/>
</dbReference>
<feature type="transmembrane region" description="Helical" evidence="1">
    <location>
        <begin position="20"/>
        <end position="42"/>
    </location>
</feature>
<accession>A0A6C0DFN3</accession>